<evidence type="ECO:0000256" key="2">
    <source>
        <dbReference type="ARBA" id="ARBA00022573"/>
    </source>
</evidence>
<dbReference type="AlphaFoldDB" id="A0A0D2J3F9"/>
<accession>A0A0D2J3F9</accession>
<evidence type="ECO:0000256" key="4">
    <source>
        <dbReference type="ARBA" id="ARBA00022679"/>
    </source>
</evidence>
<dbReference type="InterPro" id="IPR000878">
    <property type="entry name" value="4pyrrol_Mease"/>
</dbReference>
<evidence type="ECO:0000313" key="7">
    <source>
        <dbReference type="EMBL" id="KIX12734.1"/>
    </source>
</evidence>
<dbReference type="InterPro" id="IPR029063">
    <property type="entry name" value="SAM-dependent_MTases_sf"/>
</dbReference>
<protein>
    <recommendedName>
        <fullName evidence="6">Tetrapyrrole methylase domain-containing protein</fullName>
    </recommendedName>
</protein>
<dbReference type="GO" id="GO:0032259">
    <property type="term" value="P:methylation"/>
    <property type="evidence" value="ECO:0007669"/>
    <property type="project" value="UniProtKB-KW"/>
</dbReference>
<evidence type="ECO:0000313" key="8">
    <source>
        <dbReference type="Proteomes" id="UP000032233"/>
    </source>
</evidence>
<dbReference type="InterPro" id="IPR014776">
    <property type="entry name" value="4pyrrole_Mease_sub2"/>
</dbReference>
<gene>
    <name evidence="7" type="ORF">X474_17730</name>
</gene>
<keyword evidence="5" id="KW-0949">S-adenosyl-L-methionine</keyword>
<dbReference type="InterPro" id="IPR014777">
    <property type="entry name" value="4pyrrole_Mease_sub1"/>
</dbReference>
<dbReference type="InterPro" id="IPR035996">
    <property type="entry name" value="4pyrrol_Methylase_sf"/>
</dbReference>
<dbReference type="InParanoid" id="A0A0D2J3F9"/>
<dbReference type="InterPro" id="IPR050714">
    <property type="entry name" value="Cobalamin_biosynth_MTase"/>
</dbReference>
<dbReference type="Gene3D" id="3.30.950.10">
    <property type="entry name" value="Methyltransferase, Cobalt-precorrin-4 Transmethylase, Domain 2"/>
    <property type="match status" value="1"/>
</dbReference>
<dbReference type="STRING" id="1429043.X474_17730"/>
<comment type="pathway">
    <text evidence="1">Cofactor biosynthesis; adenosylcobalamin biosynthesis.</text>
</comment>
<dbReference type="GO" id="GO:0008276">
    <property type="term" value="F:protein methyltransferase activity"/>
    <property type="evidence" value="ECO:0007669"/>
    <property type="project" value="InterPro"/>
</dbReference>
<dbReference type="OrthoDB" id="9787825at2"/>
<organism evidence="7 8">
    <name type="scientific">Dethiosulfatarculus sandiegensis</name>
    <dbReference type="NCBI Taxonomy" id="1429043"/>
    <lineage>
        <taxon>Bacteria</taxon>
        <taxon>Pseudomonadati</taxon>
        <taxon>Thermodesulfobacteriota</taxon>
        <taxon>Desulfarculia</taxon>
        <taxon>Desulfarculales</taxon>
        <taxon>Desulfarculaceae</taxon>
        <taxon>Dethiosulfatarculus</taxon>
    </lineage>
</organism>
<feature type="domain" description="Tetrapyrrole methylase" evidence="6">
    <location>
        <begin position="1"/>
        <end position="187"/>
    </location>
</feature>
<dbReference type="RefSeq" id="WP_044350280.1">
    <property type="nucleotide sequence ID" value="NZ_AZAC01000024.1"/>
</dbReference>
<dbReference type="CDD" id="cd11644">
    <property type="entry name" value="Precorrin-6Y-MT"/>
    <property type="match status" value="1"/>
</dbReference>
<dbReference type="Gene3D" id="3.40.1010.10">
    <property type="entry name" value="Cobalt-precorrin-4 Transmethylase, Domain 1"/>
    <property type="match status" value="1"/>
</dbReference>
<keyword evidence="8" id="KW-1185">Reference proteome</keyword>
<name>A0A0D2J3F9_9BACT</name>
<keyword evidence="2" id="KW-0169">Cobalamin biosynthesis</keyword>
<dbReference type="Gene3D" id="3.40.50.150">
    <property type="entry name" value="Vaccinia Virus protein VP39"/>
    <property type="match status" value="1"/>
</dbReference>
<sequence>MVTVVGLGLGADSLTPEVQKAVKKAEVLAGAERHLALFAESTARRLKKADLEKFLDEIVTHSKTSHVVVLASGDPGFYGVAWKLAQRLPEAEFEIICNISSFQAAFARLKLSWVGAQVVCMHGGRIRDLFPALIRSDQVAVLNDHLHTPARVAELLLQRGQDKWQAWVLEDLGMASEKVNLWELEQIKSREFAKLSMMVLLRKGLLPVFTDPELGREIRAAVLANLDLHKADCFWDVFNPDPYMALCASRRLWQGGVVAFHSDPEKEKDLKLLCSEYGAANLEVTTPGQSTEGLKQPGAIHVAGERLRSQADLKSLWLELGPGGVLAVSCRKETQQKKALAELGALTKNLRCLSLAVGRARPDEMSDSCFLCLAIKA</sequence>
<dbReference type="UniPathway" id="UPA00148"/>
<proteinExistence type="predicted"/>
<dbReference type="Proteomes" id="UP000032233">
    <property type="component" value="Unassembled WGS sequence"/>
</dbReference>
<evidence type="ECO:0000259" key="6">
    <source>
        <dbReference type="Pfam" id="PF00590"/>
    </source>
</evidence>
<dbReference type="EMBL" id="AZAC01000024">
    <property type="protein sequence ID" value="KIX12734.1"/>
    <property type="molecule type" value="Genomic_DNA"/>
</dbReference>
<evidence type="ECO:0000256" key="1">
    <source>
        <dbReference type="ARBA" id="ARBA00004953"/>
    </source>
</evidence>
<dbReference type="InterPro" id="IPR012818">
    <property type="entry name" value="CbiE"/>
</dbReference>
<keyword evidence="3" id="KW-0489">Methyltransferase</keyword>
<dbReference type="Pfam" id="PF00590">
    <property type="entry name" value="TP_methylase"/>
    <property type="match status" value="1"/>
</dbReference>
<evidence type="ECO:0000256" key="5">
    <source>
        <dbReference type="ARBA" id="ARBA00022691"/>
    </source>
</evidence>
<comment type="caution">
    <text evidence="7">The sequence shown here is derived from an EMBL/GenBank/DDBJ whole genome shotgun (WGS) entry which is preliminary data.</text>
</comment>
<dbReference type="SUPFAM" id="SSF53790">
    <property type="entry name" value="Tetrapyrrole methylase"/>
    <property type="match status" value="1"/>
</dbReference>
<keyword evidence="4" id="KW-0808">Transferase</keyword>
<dbReference type="GO" id="GO:0009236">
    <property type="term" value="P:cobalamin biosynthetic process"/>
    <property type="evidence" value="ECO:0007669"/>
    <property type="project" value="UniProtKB-UniPathway"/>
</dbReference>
<dbReference type="NCBIfam" id="TIGR02467">
    <property type="entry name" value="CbiE"/>
    <property type="match status" value="1"/>
</dbReference>
<dbReference type="PANTHER" id="PTHR43182">
    <property type="entry name" value="COBALT-PRECORRIN-6B C(15)-METHYLTRANSFERASE (DECARBOXYLATING)"/>
    <property type="match status" value="1"/>
</dbReference>
<evidence type="ECO:0000256" key="3">
    <source>
        <dbReference type="ARBA" id="ARBA00022603"/>
    </source>
</evidence>
<reference evidence="7 8" key="1">
    <citation type="submission" date="2013-11" db="EMBL/GenBank/DDBJ databases">
        <title>Metagenomic analysis of a methanogenic consortium involved in long chain n-alkane degradation.</title>
        <authorList>
            <person name="Davidova I.A."/>
            <person name="Callaghan A.V."/>
            <person name="Wawrik B."/>
            <person name="Pruitt S."/>
            <person name="Marks C."/>
            <person name="Duncan K.E."/>
            <person name="Suflita J.M."/>
        </authorList>
    </citation>
    <scope>NUCLEOTIDE SEQUENCE [LARGE SCALE GENOMIC DNA]</scope>
    <source>
        <strain evidence="7 8">SPR</strain>
    </source>
</reference>
<dbReference type="PANTHER" id="PTHR43182:SF1">
    <property type="entry name" value="COBALT-PRECORRIN-7 C(5)-METHYLTRANSFERASE"/>
    <property type="match status" value="1"/>
</dbReference>